<dbReference type="AlphaFoldDB" id="A0A2P2EA73"/>
<dbReference type="EMBL" id="BFBR01000004">
    <property type="protein sequence ID" value="GBF57965.1"/>
    <property type="molecule type" value="Genomic_DNA"/>
</dbReference>
<evidence type="ECO:0000313" key="2">
    <source>
        <dbReference type="EMBL" id="GBF57965.1"/>
    </source>
</evidence>
<name>A0A2P2EA73_9PROT</name>
<protein>
    <recommendedName>
        <fullName evidence="4">VOC domain-containing protein</fullName>
    </recommendedName>
</protein>
<gene>
    <name evidence="2" type="ORF">PbB2_01636</name>
</gene>
<organism evidence="2 3">
    <name type="scientific">Candidatus Phycosocius bacilliformis</name>
    <dbReference type="NCBI Taxonomy" id="1445552"/>
    <lineage>
        <taxon>Bacteria</taxon>
        <taxon>Pseudomonadati</taxon>
        <taxon>Pseudomonadota</taxon>
        <taxon>Alphaproteobacteria</taxon>
        <taxon>Caulobacterales</taxon>
        <taxon>Caulobacterales incertae sedis</taxon>
        <taxon>Candidatus Phycosocius</taxon>
    </lineage>
</organism>
<evidence type="ECO:0008006" key="4">
    <source>
        <dbReference type="Google" id="ProtNLM"/>
    </source>
</evidence>
<evidence type="ECO:0000256" key="1">
    <source>
        <dbReference type="SAM" id="SignalP"/>
    </source>
</evidence>
<dbReference type="Gene3D" id="3.10.180.10">
    <property type="entry name" value="2,3-Dihydroxybiphenyl 1,2-Dioxygenase, domain 1"/>
    <property type="match status" value="1"/>
</dbReference>
<evidence type="ECO:0000313" key="3">
    <source>
        <dbReference type="Proteomes" id="UP000245086"/>
    </source>
</evidence>
<reference evidence="2 3" key="1">
    <citation type="journal article" date="2018" name="Genome Announc.">
        <title>Draft Genome Sequence of "Candidatus Phycosocius bacilliformis," an Alphaproteobacterial Ectosymbiont of the Hydrocarbon-Producing Green Alga Botryococcus braunii.</title>
        <authorList>
            <person name="Tanabe Y."/>
            <person name="Yamaguchi H."/>
            <person name="Watanabe M.M."/>
        </authorList>
    </citation>
    <scope>NUCLEOTIDE SEQUENCE [LARGE SCALE GENOMIC DNA]</scope>
    <source>
        <strain evidence="2 3">BOTRYCO-2</strain>
    </source>
</reference>
<keyword evidence="3" id="KW-1185">Reference proteome</keyword>
<dbReference type="SUPFAM" id="SSF54593">
    <property type="entry name" value="Glyoxalase/Bleomycin resistance protein/Dihydroxybiphenyl dioxygenase"/>
    <property type="match status" value="1"/>
</dbReference>
<comment type="caution">
    <text evidence="2">The sequence shown here is derived from an EMBL/GenBank/DDBJ whole genome shotgun (WGS) entry which is preliminary data.</text>
</comment>
<feature type="signal peptide" evidence="1">
    <location>
        <begin position="1"/>
        <end position="27"/>
    </location>
</feature>
<dbReference type="Proteomes" id="UP000245086">
    <property type="component" value="Unassembled WGS sequence"/>
</dbReference>
<proteinExistence type="predicted"/>
<sequence length="196" mass="20960">MTTQWFSLRALGAGLALATVPLTPALAQTGPQMPSSQPAEAPYQGAYYKRQLYVVTDMERALTLWRDVMGLEPGAITVSGPNSYSREVFNIPAEAQMRFCTLSAGPNQVRTLALLEVKGVALPPKTGIRTTGAVINANGRLADIIAQAKAMGLTVFGPRVLPSLGQGDGVEQGFLDWDGNVIVLYEFPKSDPPSVR</sequence>
<dbReference type="InterPro" id="IPR029068">
    <property type="entry name" value="Glyas_Bleomycin-R_OHBP_Dase"/>
</dbReference>
<keyword evidence="1" id="KW-0732">Signal</keyword>
<dbReference type="OrthoDB" id="9798430at2"/>
<accession>A0A2P2EA73</accession>
<feature type="chain" id="PRO_5015185430" description="VOC domain-containing protein" evidence="1">
    <location>
        <begin position="28"/>
        <end position="196"/>
    </location>
</feature>
<dbReference type="RefSeq" id="WP_108984822.1">
    <property type="nucleotide sequence ID" value="NZ_BFBR01000004.1"/>
</dbReference>